<dbReference type="SUPFAM" id="SSF53323">
    <property type="entry name" value="Pyruvate-ferredoxin oxidoreductase, PFOR, domain III"/>
    <property type="match status" value="1"/>
</dbReference>
<dbReference type="Pfam" id="PF10371">
    <property type="entry name" value="EKR"/>
    <property type="match status" value="1"/>
</dbReference>
<dbReference type="Gene3D" id="3.40.50.920">
    <property type="match status" value="1"/>
</dbReference>
<dbReference type="InterPro" id="IPR033412">
    <property type="entry name" value="PFOR_II"/>
</dbReference>
<feature type="binding site" evidence="12">
    <location>
        <position position="717"/>
    </location>
    <ligand>
        <name>[4Fe-4S] cluster</name>
        <dbReference type="ChEBI" id="CHEBI:49883"/>
        <label>1</label>
    </ligand>
</feature>
<feature type="binding site" evidence="12">
    <location>
        <position position="860"/>
    </location>
    <ligand>
        <name>[4Fe-4S] cluster</name>
        <dbReference type="ChEBI" id="CHEBI:49883"/>
        <label>3</label>
    </ligand>
</feature>
<proteinExistence type="inferred from homology"/>
<dbReference type="GO" id="GO:0005506">
    <property type="term" value="F:iron ion binding"/>
    <property type="evidence" value="ECO:0007669"/>
    <property type="project" value="InterPro"/>
</dbReference>
<dbReference type="InterPro" id="IPR009014">
    <property type="entry name" value="Transketo_C/PFOR_II"/>
</dbReference>
<evidence type="ECO:0000256" key="10">
    <source>
        <dbReference type="ARBA" id="ARBA00067011"/>
    </source>
</evidence>
<evidence type="ECO:0000256" key="4">
    <source>
        <dbReference type="ARBA" id="ARBA00022982"/>
    </source>
</evidence>
<dbReference type="PROSITE" id="PS51379">
    <property type="entry name" value="4FE4S_FER_2"/>
    <property type="match status" value="2"/>
</dbReference>
<dbReference type="EC" id="1.2.1.51" evidence="10"/>
<feature type="binding site" evidence="12">
    <location>
        <position position="1113"/>
    </location>
    <ligand>
        <name>[4Fe-4S] cluster</name>
        <dbReference type="ChEBI" id="CHEBI:49883"/>
        <label>3</label>
    </ligand>
</feature>
<protein>
    <recommendedName>
        <fullName evidence="10">pyruvate dehydrogenase (NADP(+))</fullName>
        <ecNumber evidence="10">1.2.1.51</ecNumber>
    </recommendedName>
    <alternativeName>
        <fullName evidence="11">Pyruvate:NADP(+) oxidoreductase</fullName>
    </alternativeName>
</protein>
<dbReference type="InterPro" id="IPR019456">
    <property type="entry name" value="Pyrv-flavodox_OxRtase_EKR"/>
</dbReference>
<dbReference type="InterPro" id="IPR019752">
    <property type="entry name" value="Pyrv/ketoisovalerate_OxRed_cat"/>
</dbReference>
<dbReference type="SUPFAM" id="SSF52518">
    <property type="entry name" value="Thiamin diphosphate-binding fold (THDP-binding)"/>
    <property type="match status" value="2"/>
</dbReference>
<evidence type="ECO:0000256" key="11">
    <source>
        <dbReference type="ARBA" id="ARBA00076877"/>
    </source>
</evidence>
<dbReference type="FunFam" id="3.40.50.920:FF:000007">
    <property type="entry name" value="Pyruvate:ferredoxin (Flavodoxin) oxidoreductase"/>
    <property type="match status" value="1"/>
</dbReference>
<dbReference type="NCBIfam" id="TIGR02176">
    <property type="entry name" value="pyruv_ox_red"/>
    <property type="match status" value="1"/>
</dbReference>
<dbReference type="SMART" id="SM00890">
    <property type="entry name" value="EKR"/>
    <property type="match status" value="1"/>
</dbReference>
<dbReference type="SUPFAM" id="SSF54862">
    <property type="entry name" value="4Fe-4S ferredoxins"/>
    <property type="match status" value="1"/>
</dbReference>
<dbReference type="Pfam" id="PF17147">
    <property type="entry name" value="PFOR_II"/>
    <property type="match status" value="1"/>
</dbReference>
<feature type="domain" description="4Fe-4S ferredoxin-type" evidence="13">
    <location>
        <begin position="758"/>
        <end position="787"/>
    </location>
</feature>
<keyword evidence="15" id="KW-1185">Reference proteome</keyword>
<dbReference type="Gene3D" id="4.10.780.10">
    <property type="entry name" value="Pyruvate-flavodoxin oxidoreductase, EKR domain"/>
    <property type="match status" value="1"/>
</dbReference>
<keyword evidence="4" id="KW-0249">Electron transport</keyword>
<dbReference type="InterPro" id="IPR002880">
    <property type="entry name" value="Pyrv_Fd/Flavodoxin_OxRdtase_N"/>
</dbReference>
<evidence type="ECO:0000256" key="9">
    <source>
        <dbReference type="ARBA" id="ARBA00061065"/>
    </source>
</evidence>
<dbReference type="GO" id="GO:0050243">
    <property type="term" value="F:pyruvate dehydrogenase (NADP+) activity"/>
    <property type="evidence" value="ECO:0007669"/>
    <property type="project" value="UniProtKB-EC"/>
</dbReference>
<dbReference type="CDD" id="cd03377">
    <property type="entry name" value="TPP_PFOR_PNO"/>
    <property type="match status" value="1"/>
</dbReference>
<dbReference type="FunFam" id="3.40.50.970:FF:000012">
    <property type="entry name" value="Pyruvate:ferredoxin (Flavodoxin) oxidoreductase"/>
    <property type="match status" value="1"/>
</dbReference>
<dbReference type="GO" id="GO:0051539">
    <property type="term" value="F:4 iron, 4 sulfur cluster binding"/>
    <property type="evidence" value="ECO:0007669"/>
    <property type="project" value="UniProtKB-KW"/>
</dbReference>
<keyword evidence="6 12" id="KW-0408">Iron</keyword>
<feature type="binding site" evidence="12">
    <location>
        <position position="835"/>
    </location>
    <ligand>
        <name>[4Fe-4S] cluster</name>
        <dbReference type="ChEBI" id="CHEBI:49883"/>
        <label>3</label>
    </ligand>
</feature>
<dbReference type="CDD" id="cd07034">
    <property type="entry name" value="TPP_PYR_PFOR_IOR-alpha_like"/>
    <property type="match status" value="1"/>
</dbReference>
<dbReference type="PIRSF" id="PIRSF000159">
    <property type="entry name" value="NifJ"/>
    <property type="match status" value="1"/>
</dbReference>
<evidence type="ECO:0000256" key="8">
    <source>
        <dbReference type="ARBA" id="ARBA00053024"/>
    </source>
</evidence>
<dbReference type="SUPFAM" id="SSF52922">
    <property type="entry name" value="TK C-terminal domain-like"/>
    <property type="match status" value="1"/>
</dbReference>
<feature type="binding site" evidence="12">
    <location>
        <position position="714"/>
    </location>
    <ligand>
        <name>[4Fe-4S] cluster</name>
        <dbReference type="ChEBI" id="CHEBI:49883"/>
        <label>1</label>
    </ligand>
</feature>
<dbReference type="FunFam" id="3.30.70.20:FF:000022">
    <property type="entry name" value="Pyruvate:ferredoxin (Flavodoxin) oxidoreductase"/>
    <property type="match status" value="1"/>
</dbReference>
<dbReference type="PANTHER" id="PTHR32154:SF0">
    <property type="entry name" value="PYRUVATE-FLAVODOXIN OXIDOREDUCTASE-RELATED"/>
    <property type="match status" value="1"/>
</dbReference>
<dbReference type="GO" id="GO:0006979">
    <property type="term" value="P:response to oxidative stress"/>
    <property type="evidence" value="ECO:0007669"/>
    <property type="project" value="TreeGrafter"/>
</dbReference>
<dbReference type="OMA" id="WADEWSS"/>
<dbReference type="InterPro" id="IPR017896">
    <property type="entry name" value="4Fe4S_Fe-S-bd"/>
</dbReference>
<gene>
    <name evidence="14" type="ORF">M0811_07436</name>
</gene>
<comment type="catalytic activity">
    <reaction evidence="8">
        <text>pyruvate + NADP(+) + CoA = acetyl-CoA + CO2 + NADPH</text>
        <dbReference type="Rhea" id="RHEA:17425"/>
        <dbReference type="ChEBI" id="CHEBI:15361"/>
        <dbReference type="ChEBI" id="CHEBI:16526"/>
        <dbReference type="ChEBI" id="CHEBI:57287"/>
        <dbReference type="ChEBI" id="CHEBI:57288"/>
        <dbReference type="ChEBI" id="CHEBI:57783"/>
        <dbReference type="ChEBI" id="CHEBI:58349"/>
        <dbReference type="EC" id="1.2.1.51"/>
    </reaction>
</comment>
<feature type="binding site" evidence="12">
    <location>
        <position position="773"/>
    </location>
    <ligand>
        <name>[4Fe-4S] cluster</name>
        <dbReference type="ChEBI" id="CHEBI:49883"/>
        <label>2</label>
    </ligand>
</feature>
<dbReference type="InterPro" id="IPR037112">
    <property type="entry name" value="Pyrv-flavodox_OxR_EKR_sf"/>
</dbReference>
<dbReference type="Gene3D" id="3.30.70.20">
    <property type="match status" value="1"/>
</dbReference>
<evidence type="ECO:0000256" key="7">
    <source>
        <dbReference type="ARBA" id="ARBA00023014"/>
    </source>
</evidence>
<evidence type="ECO:0000256" key="12">
    <source>
        <dbReference type="PIRSR" id="PIRSR000159-50"/>
    </source>
</evidence>
<evidence type="ECO:0000259" key="13">
    <source>
        <dbReference type="PROSITE" id="PS51379"/>
    </source>
</evidence>
<keyword evidence="1" id="KW-0813">Transport</keyword>
<dbReference type="Gene3D" id="3.40.920.10">
    <property type="entry name" value="Pyruvate-ferredoxin oxidoreductase, PFOR, domain III"/>
    <property type="match status" value="1"/>
</dbReference>
<dbReference type="PANTHER" id="PTHR32154">
    <property type="entry name" value="PYRUVATE-FLAVODOXIN OXIDOREDUCTASE-RELATED"/>
    <property type="match status" value="1"/>
</dbReference>
<keyword evidence="2 12" id="KW-0004">4Fe-4S</keyword>
<dbReference type="FunFam" id="3.40.50.970:FF:000041">
    <property type="entry name" value="Pyruvate:ferredoxin (Flavodoxin) oxidoreductase"/>
    <property type="match status" value="1"/>
</dbReference>
<feature type="binding site" evidence="12">
    <location>
        <position position="767"/>
    </location>
    <ligand>
        <name>[4Fe-4S] cluster</name>
        <dbReference type="ChEBI" id="CHEBI:49883"/>
        <label>2</label>
    </ligand>
</feature>
<dbReference type="InterPro" id="IPR029061">
    <property type="entry name" value="THDP-binding"/>
</dbReference>
<dbReference type="OrthoDB" id="1856718at2759"/>
<evidence type="ECO:0000313" key="15">
    <source>
        <dbReference type="Proteomes" id="UP001149090"/>
    </source>
</evidence>
<sequence>MLQTTKKIKKKIISNSLFKMFSTKEPMDGNTAAAYIGYMMSDVAFLYPITPATTMGELADKWSAEGKKNIFGIPLQVTEMQSEGGAAGALHGAVAAGALATTFTASQGLLLMIPNMYKIAGGLMPAVFHISSRLVGGQGLSIFCDHSDVMATRQTGFAMMSSGTVQEVMDLGFISHLATIQSSIPFLHFFDGFRTSHEVNSVDVLNPELMKKMVDYQAIEKHREKSLNPEHPHLRGTVQGTDVYFQFIEETARYYNKVPYIVQQYMDQFAEKTGRQYRLFDYLGHPEAERVVVVMGSGASPVEEIIEKFPNEKIGLIKVRLYRPFSVEHFLSALPKTVKRIAVLDRVKENGAPSQPLQSDVVSAVHGKNIEVIGGRFGIGGKEFTPAMVRSIYDNLNQLNPKNNFTVGITDDILNTSLSFGENIDAVPQGTKQCIFWGMGSDGTVGANKNAIKIIVENTPLYGQGYFAYSAHKSGGVTISHLRFGPKHIDSSYMITDSDYIACHLKSYLGKYDHLLNPAKPGSKFILNSPWNTIEELEKNLPNNVKRQIARKKLQFYNIDASKIADEVGLSGRINMIMQAVFFKLSNVLPEDKAIGLLKKAIEKEYMRKGEDIVQKNKDAVDTGIRNIIEIKYPETWKDADPENDLQTIPKKIIVQDPQFVRDVMRPILAMKGDNLPLTKLDFAGKIPSGTSKYEKRGFSDFVPKWDSSKCIQCNMCSVLCPHAAIRPFFISEEEKNKAPYPEVIDVLEDPKTKEYKFTIQISPFDCTGCTVCANACPENCLQMVPSETMKTKHGDNWDYMMKLPTRDSIYKTTTLKGSQFSQPLLEFSGACAGCGETPVIKLVTQLFGDQMIIANASGCSSVWGGTFPWNPYTSNSLGHGPAWGNSLFEDNAEYGLGIAKSVSQLRVKLMAYIKDFLAKDLFEKDPVLTSLLRKWIDVFDDRVESNNVSQEIQKYLESKKHLFETNSKKSIFSEFSNETENAMNYIYKNKDLLAKKSIWIQGGDGWAYDIGYGGVDHILASGEDVNLLVLDTEVYSNTGGQSSKSTPRAGVAKFTASGKTTAKKDLGMMAITYGNVYVASICLSANPTQAIKAITEAEKHKGVSLVIAYCPCIEHGIKNGLGIGPAHAKEAISKGYYLLYRYDPNLLALGKNPMVLDSSKPKPGFHEFLKSENRFESLKSTFPDDAKLKQDQLLNDITQRYQRYVAFKGQFDSLLKQKKQKKKN</sequence>
<feature type="binding site" evidence="12">
    <location>
        <position position="832"/>
    </location>
    <ligand>
        <name>[4Fe-4S] cluster</name>
        <dbReference type="ChEBI" id="CHEBI:49883"/>
        <label>3</label>
    </ligand>
</feature>
<name>A0A9Q0LMQ3_ANAIG</name>
<feature type="binding site" evidence="12">
    <location>
        <position position="721"/>
    </location>
    <ligand>
        <name>[4Fe-4S] cluster</name>
        <dbReference type="ChEBI" id="CHEBI:49883"/>
        <label>2</label>
    </ligand>
</feature>
<comment type="caution">
    <text evidence="14">The sequence shown here is derived from an EMBL/GenBank/DDBJ whole genome shotgun (WGS) entry which is preliminary data.</text>
</comment>
<reference evidence="14" key="1">
    <citation type="submission" date="2022-10" db="EMBL/GenBank/DDBJ databases">
        <title>Novel sulphate-reducing endosymbionts in the free-living metamonad Anaeramoeba.</title>
        <authorList>
            <person name="Jerlstrom-Hultqvist J."/>
            <person name="Cepicka I."/>
            <person name="Gallot-Lavallee L."/>
            <person name="Salas-Leiva D."/>
            <person name="Curtis B.A."/>
            <person name="Zahonova K."/>
            <person name="Pipaliya S."/>
            <person name="Dacks J."/>
            <person name="Roger A.J."/>
        </authorList>
    </citation>
    <scope>NUCLEOTIDE SEQUENCE</scope>
    <source>
        <strain evidence="14">BMAN</strain>
    </source>
</reference>
<keyword evidence="7 12" id="KW-0411">Iron-sulfur</keyword>
<dbReference type="Gene3D" id="3.40.50.970">
    <property type="match status" value="2"/>
</dbReference>
<dbReference type="GO" id="GO:0022900">
    <property type="term" value="P:electron transport chain"/>
    <property type="evidence" value="ECO:0007669"/>
    <property type="project" value="InterPro"/>
</dbReference>
<dbReference type="Pfam" id="PF12838">
    <property type="entry name" value="Fer4_7"/>
    <property type="match status" value="1"/>
</dbReference>
<dbReference type="EMBL" id="JAPDFW010000065">
    <property type="protein sequence ID" value="KAJ5075466.1"/>
    <property type="molecule type" value="Genomic_DNA"/>
</dbReference>
<dbReference type="Proteomes" id="UP001149090">
    <property type="component" value="Unassembled WGS sequence"/>
</dbReference>
<comment type="cofactor">
    <cofactor evidence="12">
        <name>[4Fe-4S] cluster</name>
        <dbReference type="ChEBI" id="CHEBI:49883"/>
    </cofactor>
    <text evidence="12">Binds 3 [4Fe-4S] clusters per subunit.</text>
</comment>
<dbReference type="InterPro" id="IPR017900">
    <property type="entry name" value="4Fe4S_Fe_S_CS"/>
</dbReference>
<feature type="domain" description="4Fe-4S ferredoxin-type" evidence="13">
    <location>
        <begin position="702"/>
        <end position="731"/>
    </location>
</feature>
<evidence type="ECO:0000256" key="2">
    <source>
        <dbReference type="ARBA" id="ARBA00022485"/>
    </source>
</evidence>
<keyword evidence="5" id="KW-0560">Oxidoreductase</keyword>
<accession>A0A9Q0LMQ3</accession>
<comment type="similarity">
    <text evidence="9">In the N-terminal section; belongs to the pyruvate:ferredoxin/flavodoxin oxidoreductase family.</text>
</comment>
<feature type="binding site" evidence="12">
    <location>
        <position position="770"/>
    </location>
    <ligand>
        <name>[4Fe-4S] cluster</name>
        <dbReference type="ChEBI" id="CHEBI:49883"/>
        <label>2</label>
    </ligand>
</feature>
<organism evidence="14 15">
    <name type="scientific">Anaeramoeba ignava</name>
    <name type="common">Anaerobic marine amoeba</name>
    <dbReference type="NCBI Taxonomy" id="1746090"/>
    <lineage>
        <taxon>Eukaryota</taxon>
        <taxon>Metamonada</taxon>
        <taxon>Anaeramoebidae</taxon>
        <taxon>Anaeramoeba</taxon>
    </lineage>
</organism>
<dbReference type="Pfam" id="PF01855">
    <property type="entry name" value="POR_N"/>
    <property type="match status" value="1"/>
</dbReference>
<feature type="binding site" evidence="12">
    <location>
        <position position="777"/>
    </location>
    <ligand>
        <name>[4Fe-4S] cluster</name>
        <dbReference type="ChEBI" id="CHEBI:49883"/>
        <label>1</label>
    </ligand>
</feature>
<dbReference type="FunFam" id="3.40.920.10:FF:000001">
    <property type="entry name" value="Pyruvate:ferredoxin (Flavodoxin) oxidoreductase"/>
    <property type="match status" value="1"/>
</dbReference>
<evidence type="ECO:0000313" key="14">
    <source>
        <dbReference type="EMBL" id="KAJ5075466.1"/>
    </source>
</evidence>
<evidence type="ECO:0000256" key="3">
    <source>
        <dbReference type="ARBA" id="ARBA00022723"/>
    </source>
</evidence>
<dbReference type="InterPro" id="IPR050722">
    <property type="entry name" value="Pyruvate:ferred/Flavod_OxRd"/>
</dbReference>
<evidence type="ECO:0000256" key="1">
    <source>
        <dbReference type="ARBA" id="ARBA00022448"/>
    </source>
</evidence>
<dbReference type="PROSITE" id="PS00198">
    <property type="entry name" value="4FE4S_FER_1"/>
    <property type="match status" value="1"/>
</dbReference>
<keyword evidence="3 12" id="KW-0479">Metal-binding</keyword>
<dbReference type="Pfam" id="PF01558">
    <property type="entry name" value="POR"/>
    <property type="match status" value="1"/>
</dbReference>
<keyword evidence="14" id="KW-0670">Pyruvate</keyword>
<feature type="binding site" evidence="12">
    <location>
        <position position="711"/>
    </location>
    <ligand>
        <name>[4Fe-4S] cluster</name>
        <dbReference type="ChEBI" id="CHEBI:49883"/>
        <label>1</label>
    </ligand>
</feature>
<dbReference type="InterPro" id="IPR002869">
    <property type="entry name" value="Pyrv_flavodox_OxRed_cen"/>
</dbReference>
<dbReference type="AlphaFoldDB" id="A0A9Q0LMQ3"/>
<dbReference type="InterPro" id="IPR011895">
    <property type="entry name" value="Pyrv_flavodox_OxRed"/>
</dbReference>
<evidence type="ECO:0000256" key="6">
    <source>
        <dbReference type="ARBA" id="ARBA00023004"/>
    </source>
</evidence>
<evidence type="ECO:0000256" key="5">
    <source>
        <dbReference type="ARBA" id="ARBA00023002"/>
    </source>
</evidence>